<gene>
    <name evidence="1" type="ORF">HG263_21830</name>
</gene>
<reference evidence="1 2" key="1">
    <citation type="submission" date="2020-04" db="EMBL/GenBank/DDBJ databases">
        <title>Pseudoalteromonas caenipelagi sp. nov., isolated from a tidal flat.</title>
        <authorList>
            <person name="Park S."/>
            <person name="Yoon J.-H."/>
        </authorList>
    </citation>
    <scope>NUCLEOTIDE SEQUENCE [LARGE SCALE GENOMIC DNA]</scope>
    <source>
        <strain evidence="1 2">JBTF-M23</strain>
    </source>
</reference>
<sequence length="325" mass="35709">MSKNLKKTPLALAGASLIIPIQAISKEGNTLYGTSDSLKESVELNEVKNTLRIKIKDTKFSDIENKINTLIKRLYEDSDFSSYFSANKSEVYEELGINEKQIQSDPNIKVLELITLPEFKSATQRQDFEQLIFIMIDNGLIGKDDFSSLEKKYANFLSDNKSKYKEIFNENGLTNLSEVPNNIDPQICVTCISFAAVAVNVAAATNVVAAVVAAVYAAVYLWGCDSNPYSEGVDVSKIFGSVALTDKNIATNKDAAMNAALLGGFNGFENYIYRDLAKIEIKAFYNAAYNIGLIENEDTLSLIIDSAIAEIDASIESSNYAPQCL</sequence>
<protein>
    <submittedName>
        <fullName evidence="1">Uncharacterized protein</fullName>
    </submittedName>
</protein>
<comment type="caution">
    <text evidence="1">The sequence shown here is derived from an EMBL/GenBank/DDBJ whole genome shotgun (WGS) entry which is preliminary data.</text>
</comment>
<organism evidence="1 2">
    <name type="scientific">Pseudoalteromonas caenipelagi</name>
    <dbReference type="NCBI Taxonomy" id="2726988"/>
    <lineage>
        <taxon>Bacteria</taxon>
        <taxon>Pseudomonadati</taxon>
        <taxon>Pseudomonadota</taxon>
        <taxon>Gammaproteobacteria</taxon>
        <taxon>Alteromonadales</taxon>
        <taxon>Pseudoalteromonadaceae</taxon>
        <taxon>Pseudoalteromonas</taxon>
    </lineage>
</organism>
<dbReference type="RefSeq" id="WP_171628179.1">
    <property type="nucleotide sequence ID" value="NZ_JABBPG010000017.1"/>
</dbReference>
<dbReference type="EMBL" id="JABBPG010000017">
    <property type="protein sequence ID" value="NOU53144.1"/>
    <property type="molecule type" value="Genomic_DNA"/>
</dbReference>
<proteinExistence type="predicted"/>
<keyword evidence="2" id="KW-1185">Reference proteome</keyword>
<dbReference type="Proteomes" id="UP000586305">
    <property type="component" value="Unassembled WGS sequence"/>
</dbReference>
<name>A0A849VN57_9GAMM</name>
<accession>A0A849VN57</accession>
<evidence type="ECO:0000313" key="1">
    <source>
        <dbReference type="EMBL" id="NOU53144.1"/>
    </source>
</evidence>
<evidence type="ECO:0000313" key="2">
    <source>
        <dbReference type="Proteomes" id="UP000586305"/>
    </source>
</evidence>
<dbReference type="AlphaFoldDB" id="A0A849VN57"/>